<dbReference type="Gene3D" id="1.25.40.10">
    <property type="entry name" value="Tetratricopeptide repeat domain"/>
    <property type="match status" value="2"/>
</dbReference>
<protein>
    <recommendedName>
        <fullName evidence="3">protein O-GlcNAc transferase</fullName>
        <ecNumber evidence="3">2.4.1.255</ecNumber>
    </recommendedName>
</protein>
<evidence type="ECO:0000259" key="9">
    <source>
        <dbReference type="Pfam" id="PF13844"/>
    </source>
</evidence>
<keyword evidence="4" id="KW-0328">Glycosyltransferase</keyword>
<dbReference type="Gene3D" id="3.40.50.2000">
    <property type="entry name" value="Glycogen Phosphorylase B"/>
    <property type="match status" value="1"/>
</dbReference>
<keyword evidence="7 8" id="KW-0802">TPR repeat</keyword>
<comment type="similarity">
    <text evidence="2">Belongs to the glycosyltransferase 41 family. O-GlcNAc transferase subfamily.</text>
</comment>
<evidence type="ECO:0000256" key="2">
    <source>
        <dbReference type="ARBA" id="ARBA00005386"/>
    </source>
</evidence>
<dbReference type="InterPro" id="IPR051939">
    <property type="entry name" value="Glycosyltr_41/O-GlcNAc_trsf"/>
</dbReference>
<keyword evidence="6" id="KW-0677">Repeat</keyword>
<evidence type="ECO:0000256" key="8">
    <source>
        <dbReference type="PROSITE-ProRule" id="PRU00339"/>
    </source>
</evidence>
<evidence type="ECO:0000256" key="7">
    <source>
        <dbReference type="ARBA" id="ARBA00022803"/>
    </source>
</evidence>
<dbReference type="PROSITE" id="PS50005">
    <property type="entry name" value="TPR"/>
    <property type="match status" value="1"/>
</dbReference>
<dbReference type="InterPro" id="IPR019734">
    <property type="entry name" value="TPR_rpt"/>
</dbReference>
<organism evidence="10 11">
    <name type="scientific">Actomonas aquatica</name>
    <dbReference type="NCBI Taxonomy" id="2866162"/>
    <lineage>
        <taxon>Bacteria</taxon>
        <taxon>Pseudomonadati</taxon>
        <taxon>Verrucomicrobiota</taxon>
        <taxon>Opitutia</taxon>
        <taxon>Opitutales</taxon>
        <taxon>Opitutaceae</taxon>
        <taxon>Actomonas</taxon>
    </lineage>
</organism>
<comment type="pathway">
    <text evidence="1">Protein modification; protein glycosylation.</text>
</comment>
<dbReference type="PANTHER" id="PTHR44835:SF1">
    <property type="entry name" value="PROTEIN O-GLCNAC TRANSFERASE"/>
    <property type="match status" value="1"/>
</dbReference>
<proteinExistence type="inferred from homology"/>
<dbReference type="Gene3D" id="3.40.50.11380">
    <property type="match status" value="1"/>
</dbReference>
<dbReference type="Pfam" id="PF14559">
    <property type="entry name" value="TPR_19"/>
    <property type="match status" value="1"/>
</dbReference>
<evidence type="ECO:0000256" key="4">
    <source>
        <dbReference type="ARBA" id="ARBA00022676"/>
    </source>
</evidence>
<evidence type="ECO:0000256" key="5">
    <source>
        <dbReference type="ARBA" id="ARBA00022679"/>
    </source>
</evidence>
<dbReference type="EMBL" id="CP139781">
    <property type="protein sequence ID" value="WRQ89300.1"/>
    <property type="molecule type" value="Genomic_DNA"/>
</dbReference>
<reference evidence="10 11" key="1">
    <citation type="submission" date="2021-08" db="EMBL/GenBank/DDBJ databases">
        <authorList>
            <person name="Zhang D."/>
            <person name="Zhang A."/>
            <person name="Wang L."/>
        </authorList>
    </citation>
    <scope>NUCLEOTIDE SEQUENCE [LARGE SCALE GENOMIC DNA]</scope>
    <source>
        <strain evidence="10 11">WL0086</strain>
    </source>
</reference>
<evidence type="ECO:0000313" key="10">
    <source>
        <dbReference type="EMBL" id="WRQ89300.1"/>
    </source>
</evidence>
<dbReference type="PANTHER" id="PTHR44835">
    <property type="entry name" value="UDP-N-ACETYLGLUCOSAMINE--PEPTIDE N-ACETYLGLUCOSAMINYLTRANSFERASE SPINDLY-RELATED"/>
    <property type="match status" value="1"/>
</dbReference>
<dbReference type="EC" id="2.4.1.255" evidence="3"/>
<keyword evidence="11" id="KW-1185">Reference proteome</keyword>
<dbReference type="SUPFAM" id="SSF48452">
    <property type="entry name" value="TPR-like"/>
    <property type="match status" value="1"/>
</dbReference>
<evidence type="ECO:0000256" key="1">
    <source>
        <dbReference type="ARBA" id="ARBA00004922"/>
    </source>
</evidence>
<name>A0ABZ1CD33_9BACT</name>
<dbReference type="InterPro" id="IPR029489">
    <property type="entry name" value="OGT/SEC/SPY_C"/>
</dbReference>
<evidence type="ECO:0000256" key="6">
    <source>
        <dbReference type="ARBA" id="ARBA00022737"/>
    </source>
</evidence>
<dbReference type="Proteomes" id="UP000738431">
    <property type="component" value="Chromosome"/>
</dbReference>
<keyword evidence="5" id="KW-0808">Transferase</keyword>
<accession>A0ABZ1CD33</accession>
<feature type="repeat" description="TPR" evidence="8">
    <location>
        <begin position="109"/>
        <end position="142"/>
    </location>
</feature>
<dbReference type="RefSeq" id="WP_221030009.1">
    <property type="nucleotide sequence ID" value="NZ_CP139781.1"/>
</dbReference>
<feature type="domain" description="O-GlcNAc transferase C-terminal" evidence="9">
    <location>
        <begin position="427"/>
        <end position="595"/>
    </location>
</feature>
<evidence type="ECO:0000313" key="11">
    <source>
        <dbReference type="Proteomes" id="UP000738431"/>
    </source>
</evidence>
<reference evidence="10 11" key="2">
    <citation type="submission" date="2023-12" db="EMBL/GenBank/DDBJ databases">
        <title>Description of an unclassified Opitutus bacterium of Verrucomicrobiota.</title>
        <authorList>
            <person name="Zhang D.-F."/>
        </authorList>
    </citation>
    <scope>NUCLEOTIDE SEQUENCE [LARGE SCALE GENOMIC DNA]</scope>
    <source>
        <strain evidence="10 11">WL0086</strain>
    </source>
</reference>
<evidence type="ECO:0000256" key="3">
    <source>
        <dbReference type="ARBA" id="ARBA00011970"/>
    </source>
</evidence>
<feature type="domain" description="O-GlcNAc transferase C-terminal" evidence="9">
    <location>
        <begin position="253"/>
        <end position="392"/>
    </location>
</feature>
<dbReference type="SMART" id="SM00028">
    <property type="entry name" value="TPR"/>
    <property type="match status" value="6"/>
</dbReference>
<sequence>MPLPNSANQLLQDALRLHRAGRLNDAAARYSAVLRMDQRNFDALHLGGLVALQQGNSDQALRLLAAANRVNPRDRTCLLRLALAERAAGRIDAAEKRLRTLTTAEPPMAEAWDNLGMVLKSRGAIAEALTCHQKATEIDPTCGQHWYNLGQTFCLLGQPEQGLSAQNHALKGAHAYPRARYGRAIALQQLHRLPEALEDYATHLRREPAHFAAHSGRLLCQQYLDQPDPAGRTAALAAWRAALPKPNRLEARSSIGRRLRIGLVSADFRRHSVAWFMLPLLRHLDRSRFVITLYHDHGITDEISAELRGLVDVWRETISQSTPDFVKLLRADALDIAVELGGHTGGNRLAAFAHRLAPVQITYLGYPDTTGVPAIDYRFVDAVTDPENHHDEQTNETRVRFATTAWAYQPPPEAGATQPGPGARGEPVTFGSFNNFAKVSPRTLEVWGRVLAAVPGSRLVLKSPGLTREAALAAAEPAGIPADRLEVLPMRDNTADHLADYEHIDIALDPLPYHGTTTTCEALWMGRPVITLVGERHANRVGASLLSAINHPEWITDSVDAYVAQAAALAADPAALRALHDGALRSAVQASPLLDHAGQAHRFADALIACWNGEVAPPASTPAAA</sequence>
<dbReference type="InterPro" id="IPR011990">
    <property type="entry name" value="TPR-like_helical_dom_sf"/>
</dbReference>
<dbReference type="Pfam" id="PF13844">
    <property type="entry name" value="Glyco_transf_41"/>
    <property type="match status" value="2"/>
</dbReference>
<gene>
    <name evidence="10" type="ORF">K1X11_007760</name>
</gene>